<dbReference type="InterPro" id="IPR050835">
    <property type="entry name" value="ABC_transporter_sub-D"/>
</dbReference>
<feature type="transmembrane region" description="Helical" evidence="8">
    <location>
        <begin position="99"/>
        <end position="122"/>
    </location>
</feature>
<dbReference type="GO" id="GO:0005886">
    <property type="term" value="C:plasma membrane"/>
    <property type="evidence" value="ECO:0007669"/>
    <property type="project" value="UniProtKB-SubCell"/>
</dbReference>
<name>A0A486XFC2_9PAST</name>
<dbReference type="InterPro" id="IPR017871">
    <property type="entry name" value="ABC_transporter-like_CS"/>
</dbReference>
<evidence type="ECO:0000259" key="10">
    <source>
        <dbReference type="PROSITE" id="PS50929"/>
    </source>
</evidence>
<dbReference type="InterPro" id="IPR025662">
    <property type="entry name" value="Sigma_54_int_dom_ATP-bd_1"/>
</dbReference>
<gene>
    <name evidence="11" type="primary">yddA</name>
    <name evidence="11" type="ORF">NCTC4101_01697</name>
</gene>
<dbReference type="SUPFAM" id="SSF90123">
    <property type="entry name" value="ABC transporter transmembrane region"/>
    <property type="match status" value="1"/>
</dbReference>
<dbReference type="PANTHER" id="PTHR11384:SF59">
    <property type="entry name" value="LYSOSOMAL COBALAMIN TRANSPORTER ABCD4"/>
    <property type="match status" value="1"/>
</dbReference>
<dbReference type="SMART" id="SM00382">
    <property type="entry name" value="AAA"/>
    <property type="match status" value="1"/>
</dbReference>
<evidence type="ECO:0000256" key="5">
    <source>
        <dbReference type="ARBA" id="ARBA00022840"/>
    </source>
</evidence>
<feature type="transmembrane region" description="Helical" evidence="8">
    <location>
        <begin position="177"/>
        <end position="199"/>
    </location>
</feature>
<dbReference type="SUPFAM" id="SSF52540">
    <property type="entry name" value="P-loop containing nucleoside triphosphate hydrolases"/>
    <property type="match status" value="1"/>
</dbReference>
<dbReference type="InterPro" id="IPR003593">
    <property type="entry name" value="AAA+_ATPase"/>
</dbReference>
<keyword evidence="5" id="KW-0067">ATP-binding</keyword>
<dbReference type="Gene3D" id="1.20.1560.10">
    <property type="entry name" value="ABC transporter type 1, transmembrane domain"/>
    <property type="match status" value="1"/>
</dbReference>
<dbReference type="InterPro" id="IPR003439">
    <property type="entry name" value="ABC_transporter-like_ATP-bd"/>
</dbReference>
<dbReference type="PANTHER" id="PTHR11384">
    <property type="entry name" value="ATP-BINDING CASSETTE, SUB-FAMILY D MEMBER"/>
    <property type="match status" value="1"/>
</dbReference>
<feature type="domain" description="ABC transmembrane type-1" evidence="10">
    <location>
        <begin position="66"/>
        <end position="358"/>
    </location>
</feature>
<dbReference type="Pfam" id="PF06472">
    <property type="entry name" value="ABC_membrane_2"/>
    <property type="match status" value="1"/>
</dbReference>
<dbReference type="Gene3D" id="3.40.50.300">
    <property type="entry name" value="P-loop containing nucleotide triphosphate hydrolases"/>
    <property type="match status" value="1"/>
</dbReference>
<dbReference type="PROSITE" id="PS50929">
    <property type="entry name" value="ABC_TM1F"/>
    <property type="match status" value="1"/>
</dbReference>
<keyword evidence="6 8" id="KW-1133">Transmembrane helix</keyword>
<evidence type="ECO:0000256" key="8">
    <source>
        <dbReference type="SAM" id="Phobius"/>
    </source>
</evidence>
<dbReference type="CDD" id="cd03223">
    <property type="entry name" value="ABCD_peroxisomal_ALDP"/>
    <property type="match status" value="1"/>
</dbReference>
<dbReference type="InterPro" id="IPR011527">
    <property type="entry name" value="ABC1_TM_dom"/>
</dbReference>
<keyword evidence="3 8" id="KW-0812">Transmembrane</keyword>
<feature type="transmembrane region" description="Helical" evidence="8">
    <location>
        <begin position="211"/>
        <end position="231"/>
    </location>
</feature>
<evidence type="ECO:0000256" key="4">
    <source>
        <dbReference type="ARBA" id="ARBA00022741"/>
    </source>
</evidence>
<evidence type="ECO:0000256" key="1">
    <source>
        <dbReference type="ARBA" id="ARBA00004651"/>
    </source>
</evidence>
<dbReference type="EMBL" id="CAAHDN010000018">
    <property type="protein sequence ID" value="VGM96282.1"/>
    <property type="molecule type" value="Genomic_DNA"/>
</dbReference>
<evidence type="ECO:0000313" key="11">
    <source>
        <dbReference type="EMBL" id="VGM96282.1"/>
    </source>
</evidence>
<reference evidence="11" key="1">
    <citation type="submission" date="2019-03" db="EMBL/GenBank/DDBJ databases">
        <authorList>
            <consortium name="Pathogen Informatics"/>
        </authorList>
    </citation>
    <scope>NUCLEOTIDE SEQUENCE</scope>
    <source>
        <strain evidence="11">Unknown</strain>
    </source>
</reference>
<comment type="subcellular location">
    <subcellularLocation>
        <location evidence="1">Cell membrane</location>
        <topology evidence="1">Multi-pass membrane protein</topology>
    </subcellularLocation>
</comment>
<evidence type="ECO:0000256" key="7">
    <source>
        <dbReference type="ARBA" id="ARBA00023136"/>
    </source>
</evidence>
<dbReference type="GO" id="GO:0005524">
    <property type="term" value="F:ATP binding"/>
    <property type="evidence" value="ECO:0007669"/>
    <property type="project" value="UniProtKB-KW"/>
</dbReference>
<dbReference type="PROSITE" id="PS00675">
    <property type="entry name" value="SIGMA54_INTERACT_1"/>
    <property type="match status" value="1"/>
</dbReference>
<keyword evidence="4" id="KW-0547">Nucleotide-binding</keyword>
<feature type="domain" description="ABC transporter" evidence="9">
    <location>
        <begin position="391"/>
        <end position="596"/>
    </location>
</feature>
<dbReference type="AlphaFoldDB" id="A0A486XFC2"/>
<keyword evidence="7 8" id="KW-0472">Membrane</keyword>
<evidence type="ECO:0000259" key="9">
    <source>
        <dbReference type="PROSITE" id="PS50893"/>
    </source>
</evidence>
<evidence type="ECO:0000256" key="6">
    <source>
        <dbReference type="ARBA" id="ARBA00022989"/>
    </source>
</evidence>
<dbReference type="InterPro" id="IPR036640">
    <property type="entry name" value="ABC1_TM_sf"/>
</dbReference>
<proteinExistence type="predicted"/>
<protein>
    <submittedName>
        <fullName evidence="11">CDS102</fullName>
    </submittedName>
</protein>
<dbReference type="PROSITE" id="PS00211">
    <property type="entry name" value="ABC_TRANSPORTER_1"/>
    <property type="match status" value="1"/>
</dbReference>
<dbReference type="InterPro" id="IPR027417">
    <property type="entry name" value="P-loop_NTPase"/>
</dbReference>
<organism evidence="11">
    <name type="scientific">uncultured Avibacterium sp</name>
    <dbReference type="NCBI Taxonomy" id="1936169"/>
    <lineage>
        <taxon>Bacteria</taxon>
        <taxon>Pseudomonadati</taxon>
        <taxon>Pseudomonadota</taxon>
        <taxon>Gammaproteobacteria</taxon>
        <taxon>Pasteurellales</taxon>
        <taxon>Pasteurellaceae</taxon>
        <taxon>Avibacterium</taxon>
        <taxon>environmental samples</taxon>
    </lineage>
</organism>
<feature type="transmembrane region" description="Helical" evidence="8">
    <location>
        <begin position="12"/>
        <end position="33"/>
    </location>
</feature>
<dbReference type="GO" id="GO:0016887">
    <property type="term" value="F:ATP hydrolysis activity"/>
    <property type="evidence" value="ECO:0007669"/>
    <property type="project" value="InterPro"/>
</dbReference>
<evidence type="ECO:0000256" key="3">
    <source>
        <dbReference type="ARBA" id="ARBA00022692"/>
    </source>
</evidence>
<sequence length="598" mass="68910">MNWSDELLSSFLWIIQSLVITSIVFSLILALLVKTTRWAHQFWLLAKNYLSPKQSPKALCYFWVIIFFNLVAVRLDILFSNWYNAMYSALQEMNVSVFWQQMVVFSLLATVHVLNVLFTYYISQRFKIQWRTWLNGHYVEKWTANQAYYKTLYSLNQLDNPDQRIQQDIESYINSSLSFATGVISSTVSLIAFTAILWNLSGPMEIAGYEIPHMMVFLVFIYVLITSVIAFRIGRPLIKLNFANERLNANYRYSLIRLKEYAESIAFYRGEKMEQHLLFKQFNKIIGNIWQLVYRTLKLSGFNLTVSQISVIFPFLIQAGRYFSEQIKLGDLMQTAQAFGKVQESLSFYRNSYDDFAAYRAVLDRLTGFHSAINAVNQPSKTQLQDSQGEVVFQNLTIKRPNGKSLIENLNLTFPLGTRVLIQGQSGVGKTTLLRTAAGLWQYSEGTVICPQHNALFLSQKPYLPQGRLIDALYYPAMASEDCDLAAIQQIMQQVNLGHLTDKLEQEQDWTRVLSLGEQQRLAFARLLLHKPQVAFLDEATASMDEGLEDAMYQLLKSTLPNTTIIRVGHRSTLLKHHRLHLQIQPDKSWKLIQPMGN</sequence>
<keyword evidence="2" id="KW-0813">Transport</keyword>
<accession>A0A486XFC2</accession>
<dbReference type="PROSITE" id="PS50893">
    <property type="entry name" value="ABC_TRANSPORTER_2"/>
    <property type="match status" value="1"/>
</dbReference>
<dbReference type="Pfam" id="PF00005">
    <property type="entry name" value="ABC_tran"/>
    <property type="match status" value="1"/>
</dbReference>
<evidence type="ECO:0000256" key="2">
    <source>
        <dbReference type="ARBA" id="ARBA00022448"/>
    </source>
</evidence>
<feature type="transmembrane region" description="Helical" evidence="8">
    <location>
        <begin position="58"/>
        <end position="79"/>
    </location>
</feature>
<dbReference type="GO" id="GO:0140359">
    <property type="term" value="F:ABC-type transporter activity"/>
    <property type="evidence" value="ECO:0007669"/>
    <property type="project" value="InterPro"/>
</dbReference>